<comment type="similarity">
    <text evidence="1">Belongs to the LamB/PxpA family.</text>
</comment>
<dbReference type="OrthoDB" id="9773478at2"/>
<dbReference type="EC" id="3.5.2.9" evidence="1"/>
<dbReference type="CDD" id="cd10787">
    <property type="entry name" value="LamB_YcsF_like"/>
    <property type="match status" value="1"/>
</dbReference>
<gene>
    <name evidence="1" type="primary">pxpA</name>
    <name evidence="2" type="ORF">FK219_010015</name>
</gene>
<sequence>MPHVDLNSDLGESFGAWTMGDDEAMLPLVSSANLACGFHAGDPLGMLTACRTALAHGVTIGAHPSYRDRVGFGRRDMEIAPEELGAELLYQVGGLVGVAESIGARVAYVKPHGALYTRMAVDPAVADVVAEAAATLALPVLGPPLSAVETACSRAGVRFVREAFADRAYLADGTLAPRGLPGAVITDPSEVADRAERIVTDGEVTALDGSTVNVRVDSLCVHGDTVGAVQLAHAVRHALTRAGVRIAAFA</sequence>
<evidence type="ECO:0000313" key="2">
    <source>
        <dbReference type="EMBL" id="NHF63568.1"/>
    </source>
</evidence>
<dbReference type="NCBIfam" id="NF003816">
    <property type="entry name" value="PRK05406.1-5"/>
    <property type="match status" value="1"/>
</dbReference>
<dbReference type="InterPro" id="IPR011330">
    <property type="entry name" value="Glyco_hydro/deAcase_b/a-brl"/>
</dbReference>
<dbReference type="GO" id="GO:0017168">
    <property type="term" value="F:5-oxoprolinase (ATP-hydrolyzing) activity"/>
    <property type="evidence" value="ECO:0007669"/>
    <property type="project" value="UniProtKB-UniRule"/>
</dbReference>
<dbReference type="Proteomes" id="UP000818266">
    <property type="component" value="Unassembled WGS sequence"/>
</dbReference>
<keyword evidence="3" id="KW-1185">Reference proteome</keyword>
<comment type="caution">
    <text evidence="2">The sequence shown here is derived from an EMBL/GenBank/DDBJ whole genome shotgun (WGS) entry which is preliminary data.</text>
</comment>
<accession>A0A9E5JWD3</accession>
<dbReference type="PANTHER" id="PTHR30292">
    <property type="entry name" value="UNCHARACTERIZED PROTEIN YBGL-RELATED"/>
    <property type="match status" value="1"/>
</dbReference>
<organism evidence="2 3">
    <name type="scientific">Microcella pacifica</name>
    <dbReference type="NCBI Taxonomy" id="2591847"/>
    <lineage>
        <taxon>Bacteria</taxon>
        <taxon>Bacillati</taxon>
        <taxon>Actinomycetota</taxon>
        <taxon>Actinomycetes</taxon>
        <taxon>Micrococcales</taxon>
        <taxon>Microbacteriaceae</taxon>
        <taxon>Microcella</taxon>
    </lineage>
</organism>
<proteinExistence type="inferred from homology"/>
<reference evidence="2 3" key="2">
    <citation type="submission" date="2020-03" db="EMBL/GenBank/DDBJ databases">
        <title>Chryseoglobus sp. isolated from a deep-sea seamount.</title>
        <authorList>
            <person name="Zhang D.-C."/>
        </authorList>
    </citation>
    <scope>NUCLEOTIDE SEQUENCE [LARGE SCALE GENOMIC DNA]</scope>
    <source>
        <strain evidence="2 3">KN1116</strain>
    </source>
</reference>
<comment type="catalytic activity">
    <reaction evidence="1">
        <text>5-oxo-L-proline + ATP + 2 H2O = L-glutamate + ADP + phosphate + H(+)</text>
        <dbReference type="Rhea" id="RHEA:10348"/>
        <dbReference type="ChEBI" id="CHEBI:15377"/>
        <dbReference type="ChEBI" id="CHEBI:15378"/>
        <dbReference type="ChEBI" id="CHEBI:29985"/>
        <dbReference type="ChEBI" id="CHEBI:30616"/>
        <dbReference type="ChEBI" id="CHEBI:43474"/>
        <dbReference type="ChEBI" id="CHEBI:58402"/>
        <dbReference type="ChEBI" id="CHEBI:456216"/>
        <dbReference type="EC" id="3.5.2.9"/>
    </reaction>
</comment>
<protein>
    <recommendedName>
        <fullName evidence="1">5-oxoprolinase subunit A</fullName>
        <shortName evidence="1">5-OPase subunit A</shortName>
        <ecNumber evidence="1">3.5.2.9</ecNumber>
    </recommendedName>
    <alternativeName>
        <fullName evidence="1">5-oxoprolinase (ATP-hydrolyzing) subunit A</fullName>
    </alternativeName>
</protein>
<dbReference type="Gene3D" id="3.20.20.370">
    <property type="entry name" value="Glycoside hydrolase/deacetylase"/>
    <property type="match status" value="1"/>
</dbReference>
<dbReference type="EMBL" id="VIKT02000017">
    <property type="protein sequence ID" value="NHF63568.1"/>
    <property type="molecule type" value="Genomic_DNA"/>
</dbReference>
<comment type="function">
    <text evidence="1">Catalyzes the cleavage of 5-oxoproline to form L-glutamate coupled to the hydrolysis of ATP to ADP and inorganic phosphate.</text>
</comment>
<dbReference type="SUPFAM" id="SSF88713">
    <property type="entry name" value="Glycoside hydrolase/deacetylase"/>
    <property type="match status" value="1"/>
</dbReference>
<evidence type="ECO:0000313" key="3">
    <source>
        <dbReference type="Proteomes" id="UP000818266"/>
    </source>
</evidence>
<keyword evidence="1" id="KW-0378">Hydrolase</keyword>
<dbReference type="Pfam" id="PF03746">
    <property type="entry name" value="LamB_YcsF"/>
    <property type="match status" value="1"/>
</dbReference>
<keyword evidence="1" id="KW-0547">Nucleotide-binding</keyword>
<dbReference type="GO" id="GO:0005524">
    <property type="term" value="F:ATP binding"/>
    <property type="evidence" value="ECO:0007669"/>
    <property type="project" value="UniProtKB-UniRule"/>
</dbReference>
<dbReference type="PANTHER" id="PTHR30292:SF0">
    <property type="entry name" value="5-OXOPROLINASE SUBUNIT A"/>
    <property type="match status" value="1"/>
</dbReference>
<keyword evidence="1" id="KW-0067">ATP-binding</keyword>
<dbReference type="InterPro" id="IPR005501">
    <property type="entry name" value="LamB/YcsF/PxpA-like"/>
</dbReference>
<dbReference type="NCBIfam" id="NF003814">
    <property type="entry name" value="PRK05406.1-3"/>
    <property type="match status" value="1"/>
</dbReference>
<dbReference type="AlphaFoldDB" id="A0A9E5JWD3"/>
<evidence type="ECO:0000256" key="1">
    <source>
        <dbReference type="HAMAP-Rule" id="MF_00691"/>
    </source>
</evidence>
<dbReference type="RefSeq" id="WP_152583898.1">
    <property type="nucleotide sequence ID" value="NZ_VIKT02000017.1"/>
</dbReference>
<name>A0A9E5JWD3_9MICO</name>
<dbReference type="GO" id="GO:0005975">
    <property type="term" value="P:carbohydrate metabolic process"/>
    <property type="evidence" value="ECO:0007669"/>
    <property type="project" value="InterPro"/>
</dbReference>
<dbReference type="HAMAP" id="MF_00691">
    <property type="entry name" value="PxpA"/>
    <property type="match status" value="1"/>
</dbReference>
<comment type="subunit">
    <text evidence="1">Forms a complex composed of PxpA, PxpB and PxpC.</text>
</comment>
<reference evidence="2 3" key="1">
    <citation type="submission" date="2019-06" db="EMBL/GenBank/DDBJ databases">
        <authorList>
            <person name="De-Chao Zhang Q."/>
        </authorList>
    </citation>
    <scope>NUCLEOTIDE SEQUENCE [LARGE SCALE GENOMIC DNA]</scope>
    <source>
        <strain evidence="2 3">KN1116</strain>
    </source>
</reference>